<name>A0ABW2R0F8_9NEIS</name>
<evidence type="ECO:0000313" key="1">
    <source>
        <dbReference type="EMBL" id="MFC7421223.1"/>
    </source>
</evidence>
<keyword evidence="2" id="KW-1185">Reference proteome</keyword>
<protein>
    <submittedName>
        <fullName evidence="1">Uncharacterized protein</fullName>
    </submittedName>
</protein>
<dbReference type="RefSeq" id="WP_380188789.1">
    <property type="nucleotide sequence ID" value="NZ_JBHTBQ010000033.1"/>
</dbReference>
<evidence type="ECO:0000313" key="2">
    <source>
        <dbReference type="Proteomes" id="UP001596473"/>
    </source>
</evidence>
<dbReference type="Proteomes" id="UP001596473">
    <property type="component" value="Unassembled WGS sequence"/>
</dbReference>
<gene>
    <name evidence="1" type="ORF">ACFQNF_15275</name>
</gene>
<proteinExistence type="predicted"/>
<accession>A0ABW2R0F8</accession>
<comment type="caution">
    <text evidence="1">The sequence shown here is derived from an EMBL/GenBank/DDBJ whole genome shotgun (WGS) entry which is preliminary data.</text>
</comment>
<organism evidence="1 2">
    <name type="scientific">Iodobacter arcticus</name>
    <dbReference type="NCBI Taxonomy" id="590593"/>
    <lineage>
        <taxon>Bacteria</taxon>
        <taxon>Pseudomonadati</taxon>
        <taxon>Pseudomonadota</taxon>
        <taxon>Betaproteobacteria</taxon>
        <taxon>Neisseriales</taxon>
        <taxon>Chitinibacteraceae</taxon>
        <taxon>Iodobacter</taxon>
    </lineage>
</organism>
<reference evidence="2" key="1">
    <citation type="journal article" date="2019" name="Int. J. Syst. Evol. Microbiol.">
        <title>The Global Catalogue of Microorganisms (GCM) 10K type strain sequencing project: providing services to taxonomists for standard genome sequencing and annotation.</title>
        <authorList>
            <consortium name="The Broad Institute Genomics Platform"/>
            <consortium name="The Broad Institute Genome Sequencing Center for Infectious Disease"/>
            <person name="Wu L."/>
            <person name="Ma J."/>
        </authorList>
    </citation>
    <scope>NUCLEOTIDE SEQUENCE [LARGE SCALE GENOMIC DNA]</scope>
    <source>
        <strain evidence="2">CCUG 62945</strain>
    </source>
</reference>
<dbReference type="EMBL" id="JBHTBQ010000033">
    <property type="protein sequence ID" value="MFC7421223.1"/>
    <property type="molecule type" value="Genomic_DNA"/>
</dbReference>
<sequence>MQKAPVEQINRGFLHGFNPSKLKPYKADAAEAGFSLVLFAQQKQPMRRAF</sequence>